<dbReference type="SMART" id="SM00479">
    <property type="entry name" value="EXOIII"/>
    <property type="match status" value="1"/>
</dbReference>
<dbReference type="FunFam" id="3.30.420.10:FF:000031">
    <property type="entry name" value="RNA exonuclease 1"/>
    <property type="match status" value="1"/>
</dbReference>
<reference evidence="9 10" key="1">
    <citation type="journal article" date="2022" name="Nat. Ecol. Evol.">
        <title>A masculinizing supergene underlies an exaggerated male reproductive morph in a spider.</title>
        <authorList>
            <person name="Hendrickx F."/>
            <person name="De Corte Z."/>
            <person name="Sonet G."/>
            <person name="Van Belleghem S.M."/>
            <person name="Kostlbacher S."/>
            <person name="Vangestel C."/>
        </authorList>
    </citation>
    <scope>NUCLEOTIDE SEQUENCE [LARGE SCALE GENOMIC DNA]</scope>
    <source>
        <strain evidence="9">W744_W776</strain>
    </source>
</reference>
<dbReference type="InterPro" id="IPR013520">
    <property type="entry name" value="Ribonucl_H"/>
</dbReference>
<dbReference type="GO" id="GO:0005634">
    <property type="term" value="C:nucleus"/>
    <property type="evidence" value="ECO:0007669"/>
    <property type="project" value="UniProtKB-SubCell"/>
</dbReference>
<dbReference type="CDD" id="cd06145">
    <property type="entry name" value="REX1_like"/>
    <property type="match status" value="1"/>
</dbReference>
<dbReference type="Pfam" id="PF00929">
    <property type="entry name" value="RNase_T"/>
    <property type="match status" value="1"/>
</dbReference>
<feature type="compositionally biased region" description="Basic and acidic residues" evidence="7">
    <location>
        <begin position="95"/>
        <end position="104"/>
    </location>
</feature>
<dbReference type="InterPro" id="IPR036397">
    <property type="entry name" value="RNaseH_sf"/>
</dbReference>
<dbReference type="GO" id="GO:0003676">
    <property type="term" value="F:nucleic acid binding"/>
    <property type="evidence" value="ECO:0007669"/>
    <property type="project" value="InterPro"/>
</dbReference>
<evidence type="ECO:0000256" key="6">
    <source>
        <dbReference type="ARBA" id="ARBA00023242"/>
    </source>
</evidence>
<keyword evidence="4" id="KW-0378">Hydrolase</keyword>
<dbReference type="InterPro" id="IPR047021">
    <property type="entry name" value="REXO1/3/4-like"/>
</dbReference>
<evidence type="ECO:0000256" key="5">
    <source>
        <dbReference type="ARBA" id="ARBA00022839"/>
    </source>
</evidence>
<name>A0AAV6UCK3_9ARAC</name>
<evidence type="ECO:0000256" key="7">
    <source>
        <dbReference type="SAM" id="MobiDB-lite"/>
    </source>
</evidence>
<sequence>MIGQGLVSKPSIVYVNNMMMLPYYAKMLWKRIFMDLCEITKKRPRQLDNVDVGNLEPNGVTRKKEDENLTKELPESKVLSSEVIQDAKIDFEKVQDEHDLENPKEAVNTPLPDAKSVKAKKKRKRQKRKGKAANVAAKEINRKTESATKLLSPLALYFILPPEEIYDKLSLYILTDQQLKMKDFPMESTENPGYICNKSCITPSTHPERHCTRCGQTFMVVDGQYSSLTSCTYHPGKISSKNGVIAAGNYFCCGGNFLAEPCTRHKFHVSAERFLGDVPFSKVRQKRQVRRGQRRSIYALDCEMSYTTAGLEVTRVAVVGADGLTVFRTDVRPEHSILDLNTQFSGVTDRDVKMATSTLEDVQAFLLTLLNADSVLVGHALHNDLFALKMIHERIVDTSVVFPHPLGGRRGSSLKFLAKKHLDLSIQDSSSGHDCIEDARTCMNLMLKEIHG</sequence>
<keyword evidence="3" id="KW-0540">Nuclease</keyword>
<proteinExistence type="inferred from homology"/>
<dbReference type="GO" id="GO:0010629">
    <property type="term" value="P:negative regulation of gene expression"/>
    <property type="evidence" value="ECO:0007669"/>
    <property type="project" value="UniProtKB-ARBA"/>
</dbReference>
<dbReference type="AlphaFoldDB" id="A0AAV6UCK3"/>
<dbReference type="Gene3D" id="3.30.420.10">
    <property type="entry name" value="Ribonuclease H-like superfamily/Ribonuclease H"/>
    <property type="match status" value="1"/>
</dbReference>
<evidence type="ECO:0000313" key="9">
    <source>
        <dbReference type="EMBL" id="KAG8181997.1"/>
    </source>
</evidence>
<evidence type="ECO:0000256" key="2">
    <source>
        <dbReference type="ARBA" id="ARBA00006357"/>
    </source>
</evidence>
<dbReference type="InterPro" id="IPR034922">
    <property type="entry name" value="REX1-like_exo"/>
</dbReference>
<comment type="caution">
    <text evidence="9">The sequence shown here is derived from an EMBL/GenBank/DDBJ whole genome shotgun (WGS) entry which is preliminary data.</text>
</comment>
<dbReference type="SUPFAM" id="SSF53098">
    <property type="entry name" value="Ribonuclease H-like"/>
    <property type="match status" value="1"/>
</dbReference>
<dbReference type="PANTHER" id="PTHR12801:SF115">
    <property type="entry name" value="FI18136P1-RELATED"/>
    <property type="match status" value="1"/>
</dbReference>
<comment type="similarity">
    <text evidence="2">Belongs to the REXO1/REXO3 family.</text>
</comment>
<dbReference type="EMBL" id="JAFNEN010000485">
    <property type="protein sequence ID" value="KAG8181997.1"/>
    <property type="molecule type" value="Genomic_DNA"/>
</dbReference>
<evidence type="ECO:0000256" key="1">
    <source>
        <dbReference type="ARBA" id="ARBA00004123"/>
    </source>
</evidence>
<evidence type="ECO:0000256" key="3">
    <source>
        <dbReference type="ARBA" id="ARBA00022722"/>
    </source>
</evidence>
<keyword evidence="5" id="KW-0269">Exonuclease</keyword>
<feature type="compositionally biased region" description="Basic and acidic residues" evidence="7">
    <location>
        <begin position="62"/>
        <end position="72"/>
    </location>
</feature>
<evidence type="ECO:0000313" key="10">
    <source>
        <dbReference type="Proteomes" id="UP000827092"/>
    </source>
</evidence>
<keyword evidence="6" id="KW-0539">Nucleus</keyword>
<feature type="region of interest" description="Disordered" evidence="7">
    <location>
        <begin position="95"/>
        <end position="136"/>
    </location>
</feature>
<keyword evidence="10" id="KW-1185">Reference proteome</keyword>
<organism evidence="9 10">
    <name type="scientific">Oedothorax gibbosus</name>
    <dbReference type="NCBI Taxonomy" id="931172"/>
    <lineage>
        <taxon>Eukaryota</taxon>
        <taxon>Metazoa</taxon>
        <taxon>Ecdysozoa</taxon>
        <taxon>Arthropoda</taxon>
        <taxon>Chelicerata</taxon>
        <taxon>Arachnida</taxon>
        <taxon>Araneae</taxon>
        <taxon>Araneomorphae</taxon>
        <taxon>Entelegynae</taxon>
        <taxon>Araneoidea</taxon>
        <taxon>Linyphiidae</taxon>
        <taxon>Erigoninae</taxon>
        <taxon>Oedothorax</taxon>
    </lineage>
</organism>
<evidence type="ECO:0000259" key="8">
    <source>
        <dbReference type="SMART" id="SM00479"/>
    </source>
</evidence>
<protein>
    <recommendedName>
        <fullName evidence="8">Exonuclease domain-containing protein</fullName>
    </recommendedName>
</protein>
<feature type="domain" description="Exonuclease" evidence="8">
    <location>
        <begin position="296"/>
        <end position="452"/>
    </location>
</feature>
<evidence type="ECO:0000256" key="4">
    <source>
        <dbReference type="ARBA" id="ARBA00022801"/>
    </source>
</evidence>
<feature type="compositionally biased region" description="Basic residues" evidence="7">
    <location>
        <begin position="117"/>
        <end position="131"/>
    </location>
</feature>
<accession>A0AAV6UCK3</accession>
<comment type="subcellular location">
    <subcellularLocation>
        <location evidence="1">Nucleus</location>
    </subcellularLocation>
</comment>
<dbReference type="InterPro" id="IPR012337">
    <property type="entry name" value="RNaseH-like_sf"/>
</dbReference>
<dbReference type="GO" id="GO:0004527">
    <property type="term" value="F:exonuclease activity"/>
    <property type="evidence" value="ECO:0007669"/>
    <property type="project" value="UniProtKB-KW"/>
</dbReference>
<dbReference type="Proteomes" id="UP000827092">
    <property type="component" value="Unassembled WGS sequence"/>
</dbReference>
<gene>
    <name evidence="9" type="ORF">JTE90_014376</name>
</gene>
<dbReference type="PANTHER" id="PTHR12801">
    <property type="entry name" value="RNA EXONUCLEASE REXO1 / RECO3 FAMILY MEMBER-RELATED"/>
    <property type="match status" value="1"/>
</dbReference>
<feature type="region of interest" description="Disordered" evidence="7">
    <location>
        <begin position="50"/>
        <end position="72"/>
    </location>
</feature>